<gene>
    <name evidence="2" type="ORF">ALC53_01612</name>
</gene>
<reference evidence="2 3" key="1">
    <citation type="submission" date="2015-09" db="EMBL/GenBank/DDBJ databases">
        <title>Atta colombica WGS genome.</title>
        <authorList>
            <person name="Nygaard S."/>
            <person name="Hu H."/>
            <person name="Boomsma J."/>
            <person name="Zhang G."/>
        </authorList>
    </citation>
    <scope>NUCLEOTIDE SEQUENCE [LARGE SCALE GENOMIC DNA]</scope>
    <source>
        <strain evidence="2">Treedump-2</strain>
        <tissue evidence="2">Whole body</tissue>
    </source>
</reference>
<dbReference type="KEGG" id="acoc:108693938"/>
<keyword evidence="3" id="KW-1185">Reference proteome</keyword>
<proteinExistence type="predicted"/>
<evidence type="ECO:0000313" key="3">
    <source>
        <dbReference type="Proteomes" id="UP000078540"/>
    </source>
</evidence>
<evidence type="ECO:0000256" key="1">
    <source>
        <dbReference type="SAM" id="SignalP"/>
    </source>
</evidence>
<accession>A0A195BV41</accession>
<feature type="chain" id="PRO_5008269692" description="Protein TsetseEP domain-containing protein" evidence="1">
    <location>
        <begin position="23"/>
        <end position="208"/>
    </location>
</feature>
<evidence type="ECO:0000313" key="2">
    <source>
        <dbReference type="EMBL" id="KYM91200.1"/>
    </source>
</evidence>
<keyword evidence="1" id="KW-0732">Signal</keyword>
<protein>
    <recommendedName>
        <fullName evidence="4">Protein TsetseEP domain-containing protein</fullName>
    </recommendedName>
</protein>
<dbReference type="Proteomes" id="UP000078540">
    <property type="component" value="Unassembled WGS sequence"/>
</dbReference>
<evidence type="ECO:0008006" key="4">
    <source>
        <dbReference type="Google" id="ProtNLM"/>
    </source>
</evidence>
<dbReference type="EMBL" id="KQ976408">
    <property type="protein sequence ID" value="KYM91200.1"/>
    <property type="molecule type" value="Genomic_DNA"/>
</dbReference>
<dbReference type="OrthoDB" id="7548686at2759"/>
<organism evidence="2 3">
    <name type="scientific">Atta colombica</name>
    <dbReference type="NCBI Taxonomy" id="520822"/>
    <lineage>
        <taxon>Eukaryota</taxon>
        <taxon>Metazoa</taxon>
        <taxon>Ecdysozoa</taxon>
        <taxon>Arthropoda</taxon>
        <taxon>Hexapoda</taxon>
        <taxon>Insecta</taxon>
        <taxon>Pterygota</taxon>
        <taxon>Neoptera</taxon>
        <taxon>Endopterygota</taxon>
        <taxon>Hymenoptera</taxon>
        <taxon>Apocrita</taxon>
        <taxon>Aculeata</taxon>
        <taxon>Formicoidea</taxon>
        <taxon>Formicidae</taxon>
        <taxon>Myrmicinae</taxon>
        <taxon>Atta</taxon>
    </lineage>
</organism>
<feature type="signal peptide" evidence="1">
    <location>
        <begin position="1"/>
        <end position="22"/>
    </location>
</feature>
<sequence>MTKITIINCIIAAVCIFQTAEAGLLKPLGSLVDTVQNQFSNTVENVKELGKEGIQNGKDTYDRLTDGLVAPQTGLSTSTSCTNASKYIQEAATQVTKIFNTCIIKINNSTDIKELINATKNLQNISKNFQDVLNCIYDENIVECLGYVKKNVSEIITKIIDTSHQTVFVVKMCLETGIKQLTNEAMSQIIQSVDQCVQNFTFTLPFKL</sequence>
<name>A0A195BV41_9HYME</name>
<dbReference type="AlphaFoldDB" id="A0A195BV41"/>